<gene>
    <name evidence="1" type="ORF">QAD02_010576</name>
</gene>
<dbReference type="Proteomes" id="UP001239111">
    <property type="component" value="Chromosome 2"/>
</dbReference>
<comment type="caution">
    <text evidence="1">The sequence shown here is derived from an EMBL/GenBank/DDBJ whole genome shotgun (WGS) entry which is preliminary data.</text>
</comment>
<evidence type="ECO:0000313" key="1">
    <source>
        <dbReference type="EMBL" id="KAJ8674790.1"/>
    </source>
</evidence>
<dbReference type="EMBL" id="CM056742">
    <property type="protein sequence ID" value="KAJ8674790.1"/>
    <property type="molecule type" value="Genomic_DNA"/>
</dbReference>
<accession>A0ACC2NYY0</accession>
<proteinExistence type="predicted"/>
<sequence length="242" mass="26079">MALRQLIQAPWLLLLLVTVSQALDSTSSIPSSSEINISALPPTSISTPCPPCPSTTTGNTTIPSHHHQPPSAGAGLLVHGMKCLCHVGAAAKDQPARDDYRYSPGIGAHKLHTRAATWNQARKTCNEEGGHLAIVNSFIEAHVLMDIFNKSSPVKGASYTDLAFVGIHDMYKEGEWVTILGDSLFKTGYTIWSEKWGGQPDNGGTNADQHCGVFLKEGGLDDVNCDVPFAFFCELPMTYIMP</sequence>
<name>A0ACC2NYY0_9HYME</name>
<protein>
    <submittedName>
        <fullName evidence="1">Uncharacterized protein</fullName>
    </submittedName>
</protein>
<organism evidence="1 2">
    <name type="scientific">Eretmocerus hayati</name>
    <dbReference type="NCBI Taxonomy" id="131215"/>
    <lineage>
        <taxon>Eukaryota</taxon>
        <taxon>Metazoa</taxon>
        <taxon>Ecdysozoa</taxon>
        <taxon>Arthropoda</taxon>
        <taxon>Hexapoda</taxon>
        <taxon>Insecta</taxon>
        <taxon>Pterygota</taxon>
        <taxon>Neoptera</taxon>
        <taxon>Endopterygota</taxon>
        <taxon>Hymenoptera</taxon>
        <taxon>Apocrita</taxon>
        <taxon>Proctotrupomorpha</taxon>
        <taxon>Chalcidoidea</taxon>
        <taxon>Aphelinidae</taxon>
        <taxon>Aphelininae</taxon>
        <taxon>Eretmocerus</taxon>
    </lineage>
</organism>
<reference evidence="1" key="1">
    <citation type="submission" date="2023-04" db="EMBL/GenBank/DDBJ databases">
        <title>A chromosome-level genome assembly of the parasitoid wasp Eretmocerus hayati.</title>
        <authorList>
            <person name="Zhong Y."/>
            <person name="Liu S."/>
            <person name="Liu Y."/>
        </authorList>
    </citation>
    <scope>NUCLEOTIDE SEQUENCE</scope>
    <source>
        <strain evidence="1">ZJU_SS_LIU_2023</strain>
    </source>
</reference>
<keyword evidence="2" id="KW-1185">Reference proteome</keyword>
<evidence type="ECO:0000313" key="2">
    <source>
        <dbReference type="Proteomes" id="UP001239111"/>
    </source>
</evidence>